<evidence type="ECO:0000313" key="4">
    <source>
        <dbReference type="EMBL" id="KAA5610290.1"/>
    </source>
</evidence>
<dbReference type="InterPro" id="IPR002818">
    <property type="entry name" value="DJ-1/PfpI"/>
</dbReference>
<protein>
    <submittedName>
        <fullName evidence="4">GlxA family transcriptional regulator</fullName>
    </submittedName>
</protein>
<sequence>MPRHVCFLVYPGFVLMDLGGPLEALSTAGDMSGGGYRFSVVSMAGGMVRGSSGLEIATTALAFEPMDTFIVVGAPRPPDGAWLKGMAPTIARASGLARRTASVCTGAFLLAAAGILDGRIATTHWHYAPKLQARYPALRVDGDRIFTRDGPVWTSAGMSAGIDMALALIEEDLGAAIAQAVARMLVVYYRRPGGQYQFSSLLEFDPGSDRIRRTLSYAREHLATDLSVTRLAEVASLSVRQFGRAFAASTGMTPAKAIERLRVEAARPMVEDGRRSFDEIARLTGFGDPERMCQGFLRVVGHTPLELRRLARQGAAVSERQIA</sequence>
<dbReference type="PANTHER" id="PTHR43130:SF3">
    <property type="entry name" value="HTH-TYPE TRANSCRIPTIONAL REGULATOR RV1931C"/>
    <property type="match status" value="1"/>
</dbReference>
<dbReference type="Pfam" id="PF01965">
    <property type="entry name" value="DJ-1_PfpI"/>
    <property type="match status" value="1"/>
</dbReference>
<dbReference type="CDD" id="cd03137">
    <property type="entry name" value="GATase1_AraC_1"/>
    <property type="match status" value="1"/>
</dbReference>
<keyword evidence="2" id="KW-0804">Transcription</keyword>
<dbReference type="InterPro" id="IPR029062">
    <property type="entry name" value="Class_I_gatase-like"/>
</dbReference>
<feature type="domain" description="HTH araC/xylS-type" evidence="3">
    <location>
        <begin position="212"/>
        <end position="310"/>
    </location>
</feature>
<comment type="caution">
    <text evidence="4">The sequence shown here is derived from an EMBL/GenBank/DDBJ whole genome shotgun (WGS) entry which is preliminary data.</text>
</comment>
<evidence type="ECO:0000256" key="1">
    <source>
        <dbReference type="ARBA" id="ARBA00023015"/>
    </source>
</evidence>
<reference evidence="4 5" key="1">
    <citation type="submission" date="2019-09" db="EMBL/GenBank/DDBJ databases">
        <title>Genome sequence of Rhodovastum atsumiense, a diverse member of the Acetobacteraceae family of non-sulfur purple photosynthetic bacteria.</title>
        <authorList>
            <person name="Meyer T."/>
            <person name="Kyndt J."/>
        </authorList>
    </citation>
    <scope>NUCLEOTIDE SEQUENCE [LARGE SCALE GENOMIC DNA]</scope>
    <source>
        <strain evidence="4 5">DSM 21279</strain>
    </source>
</reference>
<dbReference type="RefSeq" id="WP_150042667.1">
    <property type="nucleotide sequence ID" value="NZ_OW485601.1"/>
</dbReference>
<dbReference type="Pfam" id="PF12833">
    <property type="entry name" value="HTH_18"/>
    <property type="match status" value="1"/>
</dbReference>
<gene>
    <name evidence="4" type="ORF">F1189_20120</name>
</gene>
<evidence type="ECO:0000313" key="5">
    <source>
        <dbReference type="Proteomes" id="UP000325255"/>
    </source>
</evidence>
<dbReference type="InterPro" id="IPR052158">
    <property type="entry name" value="INH-QAR"/>
</dbReference>
<keyword evidence="1" id="KW-0805">Transcription regulation</keyword>
<dbReference type="AlphaFoldDB" id="A0A5M6IPS9"/>
<accession>A0A5M6IPS9</accession>
<proteinExistence type="predicted"/>
<dbReference type="SMART" id="SM00342">
    <property type="entry name" value="HTH_ARAC"/>
    <property type="match status" value="1"/>
</dbReference>
<evidence type="ECO:0000256" key="2">
    <source>
        <dbReference type="ARBA" id="ARBA00023163"/>
    </source>
</evidence>
<keyword evidence="5" id="KW-1185">Reference proteome</keyword>
<organism evidence="4 5">
    <name type="scientific">Rhodovastum atsumiense</name>
    <dbReference type="NCBI Taxonomy" id="504468"/>
    <lineage>
        <taxon>Bacteria</taxon>
        <taxon>Pseudomonadati</taxon>
        <taxon>Pseudomonadota</taxon>
        <taxon>Alphaproteobacteria</taxon>
        <taxon>Acetobacterales</taxon>
        <taxon>Acetobacteraceae</taxon>
        <taxon>Rhodovastum</taxon>
    </lineage>
</organism>
<dbReference type="Gene3D" id="3.40.50.880">
    <property type="match status" value="1"/>
</dbReference>
<dbReference type="PANTHER" id="PTHR43130">
    <property type="entry name" value="ARAC-FAMILY TRANSCRIPTIONAL REGULATOR"/>
    <property type="match status" value="1"/>
</dbReference>
<dbReference type="InterPro" id="IPR018060">
    <property type="entry name" value="HTH_AraC"/>
</dbReference>
<dbReference type="PROSITE" id="PS01124">
    <property type="entry name" value="HTH_ARAC_FAMILY_2"/>
    <property type="match status" value="1"/>
</dbReference>
<evidence type="ECO:0000259" key="3">
    <source>
        <dbReference type="PROSITE" id="PS01124"/>
    </source>
</evidence>
<dbReference type="GO" id="GO:0003700">
    <property type="term" value="F:DNA-binding transcription factor activity"/>
    <property type="evidence" value="ECO:0007669"/>
    <property type="project" value="InterPro"/>
</dbReference>
<dbReference type="OrthoDB" id="9793422at2"/>
<dbReference type="Gene3D" id="1.10.10.60">
    <property type="entry name" value="Homeodomain-like"/>
    <property type="match status" value="1"/>
</dbReference>
<dbReference type="SUPFAM" id="SSF46689">
    <property type="entry name" value="Homeodomain-like"/>
    <property type="match status" value="2"/>
</dbReference>
<dbReference type="Proteomes" id="UP000325255">
    <property type="component" value="Unassembled WGS sequence"/>
</dbReference>
<dbReference type="EMBL" id="VWPK01000035">
    <property type="protein sequence ID" value="KAA5610290.1"/>
    <property type="molecule type" value="Genomic_DNA"/>
</dbReference>
<dbReference type="GO" id="GO:0043565">
    <property type="term" value="F:sequence-specific DNA binding"/>
    <property type="evidence" value="ECO:0007669"/>
    <property type="project" value="InterPro"/>
</dbReference>
<dbReference type="InterPro" id="IPR009057">
    <property type="entry name" value="Homeodomain-like_sf"/>
</dbReference>
<name>A0A5M6IPS9_9PROT</name>
<dbReference type="SUPFAM" id="SSF52317">
    <property type="entry name" value="Class I glutamine amidotransferase-like"/>
    <property type="match status" value="1"/>
</dbReference>